<dbReference type="RefSeq" id="WP_146452084.1">
    <property type="nucleotide sequence ID" value="NZ_SJPS01000006.1"/>
</dbReference>
<dbReference type="Pfam" id="PF05685">
    <property type="entry name" value="Uma2"/>
    <property type="match status" value="1"/>
</dbReference>
<dbReference type="Proteomes" id="UP000318437">
    <property type="component" value="Unassembled WGS sequence"/>
</dbReference>
<feature type="domain" description="Putative restriction endonuclease" evidence="1">
    <location>
        <begin position="42"/>
        <end position="207"/>
    </location>
</feature>
<dbReference type="OrthoDB" id="1807117at2"/>
<gene>
    <name evidence="2" type="ORF">Pla144_37580</name>
</gene>
<dbReference type="InterPro" id="IPR008538">
    <property type="entry name" value="Uma2"/>
</dbReference>
<comment type="caution">
    <text evidence="2">The sequence shown here is derived from an EMBL/GenBank/DDBJ whole genome shotgun (WGS) entry which is preliminary data.</text>
</comment>
<dbReference type="CDD" id="cd06260">
    <property type="entry name" value="DUF820-like"/>
    <property type="match status" value="1"/>
</dbReference>
<dbReference type="InterPro" id="IPR011335">
    <property type="entry name" value="Restrct_endonuc-II-like"/>
</dbReference>
<evidence type="ECO:0000313" key="2">
    <source>
        <dbReference type="EMBL" id="TWU23583.1"/>
    </source>
</evidence>
<keyword evidence="3" id="KW-1185">Reference proteome</keyword>
<name>A0A5C6CFB6_9BACT</name>
<organism evidence="2 3">
    <name type="scientific">Bythopirellula polymerisocia</name>
    <dbReference type="NCBI Taxonomy" id="2528003"/>
    <lineage>
        <taxon>Bacteria</taxon>
        <taxon>Pseudomonadati</taxon>
        <taxon>Planctomycetota</taxon>
        <taxon>Planctomycetia</taxon>
        <taxon>Pirellulales</taxon>
        <taxon>Lacipirellulaceae</taxon>
        <taxon>Bythopirellula</taxon>
    </lineage>
</organism>
<dbReference type="InterPro" id="IPR012296">
    <property type="entry name" value="Nuclease_put_TT1808"/>
</dbReference>
<accession>A0A5C6CFB6</accession>
<dbReference type="PANTHER" id="PTHR34107:SF1">
    <property type="entry name" value="SLL0198 PROTEIN"/>
    <property type="match status" value="1"/>
</dbReference>
<dbReference type="Gene3D" id="3.90.1570.10">
    <property type="entry name" value="tt1808, chain A"/>
    <property type="match status" value="1"/>
</dbReference>
<evidence type="ECO:0000259" key="1">
    <source>
        <dbReference type="Pfam" id="PF05685"/>
    </source>
</evidence>
<dbReference type="EMBL" id="SJPS01000006">
    <property type="protein sequence ID" value="TWU23583.1"/>
    <property type="molecule type" value="Genomic_DNA"/>
</dbReference>
<evidence type="ECO:0000313" key="3">
    <source>
        <dbReference type="Proteomes" id="UP000318437"/>
    </source>
</evidence>
<sequence length="219" mass="23898">MASLLSSSSFAPINVAELVAHVGGVTGTRIRLKPAPGTATDQDLLLICEHEGPLCELLDGVLVEKAVGGFESYLTIYLAEILSRFARENKLGIVLGPDGMLRFSAKKIYLPDISFISWSQNPMSELQKQPIADLHPDLAVEVLSRSNTVSEMSNKRKDYFAWGVQVVWELDPPTKSMRVYTSPDKFDTIVIDGTLDGGAVLPGFKLQLAELFSEADRGS</sequence>
<protein>
    <recommendedName>
        <fullName evidence="1">Putative restriction endonuclease domain-containing protein</fullName>
    </recommendedName>
</protein>
<reference evidence="2 3" key="1">
    <citation type="submission" date="2019-02" db="EMBL/GenBank/DDBJ databases">
        <title>Deep-cultivation of Planctomycetes and their phenomic and genomic characterization uncovers novel biology.</title>
        <authorList>
            <person name="Wiegand S."/>
            <person name="Jogler M."/>
            <person name="Boedeker C."/>
            <person name="Pinto D."/>
            <person name="Vollmers J."/>
            <person name="Rivas-Marin E."/>
            <person name="Kohn T."/>
            <person name="Peeters S.H."/>
            <person name="Heuer A."/>
            <person name="Rast P."/>
            <person name="Oberbeckmann S."/>
            <person name="Bunk B."/>
            <person name="Jeske O."/>
            <person name="Meyerdierks A."/>
            <person name="Storesund J.E."/>
            <person name="Kallscheuer N."/>
            <person name="Luecker S."/>
            <person name="Lage O.M."/>
            <person name="Pohl T."/>
            <person name="Merkel B.J."/>
            <person name="Hornburger P."/>
            <person name="Mueller R.-W."/>
            <person name="Bruemmer F."/>
            <person name="Labrenz M."/>
            <person name="Spormann A.M."/>
            <person name="Op Den Camp H."/>
            <person name="Overmann J."/>
            <person name="Amann R."/>
            <person name="Jetten M.S.M."/>
            <person name="Mascher T."/>
            <person name="Medema M.H."/>
            <person name="Devos D.P."/>
            <person name="Kaster A.-K."/>
            <person name="Ovreas L."/>
            <person name="Rohde M."/>
            <person name="Galperin M.Y."/>
            <person name="Jogler C."/>
        </authorList>
    </citation>
    <scope>NUCLEOTIDE SEQUENCE [LARGE SCALE GENOMIC DNA]</scope>
    <source>
        <strain evidence="2 3">Pla144</strain>
    </source>
</reference>
<dbReference type="PANTHER" id="PTHR34107">
    <property type="entry name" value="SLL0198 PROTEIN-RELATED"/>
    <property type="match status" value="1"/>
</dbReference>
<dbReference type="AlphaFoldDB" id="A0A5C6CFB6"/>
<dbReference type="SUPFAM" id="SSF52980">
    <property type="entry name" value="Restriction endonuclease-like"/>
    <property type="match status" value="1"/>
</dbReference>
<proteinExistence type="predicted"/>